<dbReference type="EMBL" id="VDUZ01000033">
    <property type="protein sequence ID" value="TXL72433.1"/>
    <property type="molecule type" value="Genomic_DNA"/>
</dbReference>
<dbReference type="OrthoDB" id="5459182at2"/>
<evidence type="ECO:0000313" key="1">
    <source>
        <dbReference type="EMBL" id="TXL72433.1"/>
    </source>
</evidence>
<protein>
    <recommendedName>
        <fullName evidence="3">SpoVT-AbrB domain-containing protein</fullName>
    </recommendedName>
</protein>
<keyword evidence="2" id="KW-1185">Reference proteome</keyword>
<name>A0A5C8PFN7_9HYPH</name>
<sequence length="146" mass="15995">MKVEIRKIGNSLGVILLRPVLESGGVGQGDKLEVTDQGVRPRRKGGLAPQALDALKRSIALAVVRDFTPAQIRAQILANLHRWQKQGVWVSAYDEWRNIARGGDDGALFAAMLGHDDTAARLRESMPFVGLLPQPEVRRLHEEASG</sequence>
<evidence type="ECO:0008006" key="3">
    <source>
        <dbReference type="Google" id="ProtNLM"/>
    </source>
</evidence>
<dbReference type="Proteomes" id="UP000321638">
    <property type="component" value="Unassembled WGS sequence"/>
</dbReference>
<dbReference type="InterPro" id="IPR037914">
    <property type="entry name" value="SpoVT-AbrB_sf"/>
</dbReference>
<evidence type="ECO:0000313" key="2">
    <source>
        <dbReference type="Proteomes" id="UP000321638"/>
    </source>
</evidence>
<dbReference type="SUPFAM" id="SSF89447">
    <property type="entry name" value="AbrB/MazE/MraZ-like"/>
    <property type="match status" value="1"/>
</dbReference>
<proteinExistence type="predicted"/>
<organism evidence="1 2">
    <name type="scientific">Vineibacter terrae</name>
    <dbReference type="NCBI Taxonomy" id="2586908"/>
    <lineage>
        <taxon>Bacteria</taxon>
        <taxon>Pseudomonadati</taxon>
        <taxon>Pseudomonadota</taxon>
        <taxon>Alphaproteobacteria</taxon>
        <taxon>Hyphomicrobiales</taxon>
        <taxon>Vineibacter</taxon>
    </lineage>
</organism>
<dbReference type="AlphaFoldDB" id="A0A5C8PFN7"/>
<accession>A0A5C8PFN7</accession>
<dbReference type="RefSeq" id="WP_147849843.1">
    <property type="nucleotide sequence ID" value="NZ_VDUZ01000033.1"/>
</dbReference>
<comment type="caution">
    <text evidence="1">The sequence shown here is derived from an EMBL/GenBank/DDBJ whole genome shotgun (WGS) entry which is preliminary data.</text>
</comment>
<gene>
    <name evidence="1" type="ORF">FHP25_25665</name>
</gene>
<reference evidence="1 2" key="1">
    <citation type="submission" date="2019-06" db="EMBL/GenBank/DDBJ databases">
        <title>New taxonomy in bacterial strain CC-CFT640, isolated from vineyard.</title>
        <authorList>
            <person name="Lin S.-Y."/>
            <person name="Tsai C.-F."/>
            <person name="Young C.-C."/>
        </authorList>
    </citation>
    <scope>NUCLEOTIDE SEQUENCE [LARGE SCALE GENOMIC DNA]</scope>
    <source>
        <strain evidence="1 2">CC-CFT640</strain>
    </source>
</reference>